<keyword evidence="2" id="KW-1185">Reference proteome</keyword>
<sequence length="198" mass="21918">MINKNSRFLMLAMAFIAGCSVHENLIYSAVEINGEPVSKWPFSNYGVQLHIRADNTQAIHSTSRVMGIPIQTVEGAHVASIRPHTIFIAIKAKPTEVVAWEPAQLVLFHNNMEVRLSEISYPKLIAYDADCMEVSGTPAGAVAIHDEYYLCVKAVFDVDTIAPTENFQLKLSGLFVNGKPLTPMLINFKGSERKLVLM</sequence>
<proteinExistence type="predicted"/>
<dbReference type="AlphaFoldDB" id="A0A1H4G5S1"/>
<gene>
    <name evidence="1" type="ORF">SAMN04488051_1202</name>
</gene>
<name>A0A1H4G5S1_ALKAM</name>
<reference evidence="1 2" key="1">
    <citation type="submission" date="2016-10" db="EMBL/GenBank/DDBJ databases">
        <authorList>
            <person name="de Groot N.N."/>
        </authorList>
    </citation>
    <scope>NUCLEOTIDE SEQUENCE [LARGE SCALE GENOMIC DNA]</scope>
    <source>
        <strain evidence="1 2">CGMCC 1.3430</strain>
    </source>
</reference>
<dbReference type="STRING" id="152573.SAMN04488051_1202"/>
<accession>A0A1H4G5S1</accession>
<evidence type="ECO:0000313" key="1">
    <source>
        <dbReference type="EMBL" id="SEB04777.1"/>
    </source>
</evidence>
<evidence type="ECO:0000313" key="2">
    <source>
        <dbReference type="Proteomes" id="UP000198773"/>
    </source>
</evidence>
<dbReference type="EMBL" id="FNRM01000020">
    <property type="protein sequence ID" value="SEB04777.1"/>
    <property type="molecule type" value="Genomic_DNA"/>
</dbReference>
<dbReference type="Proteomes" id="UP000198773">
    <property type="component" value="Unassembled WGS sequence"/>
</dbReference>
<dbReference type="RefSeq" id="WP_091345549.1">
    <property type="nucleotide sequence ID" value="NZ_FNRM01000020.1"/>
</dbReference>
<dbReference type="PROSITE" id="PS51257">
    <property type="entry name" value="PROKAR_LIPOPROTEIN"/>
    <property type="match status" value="1"/>
</dbReference>
<protein>
    <submittedName>
        <fullName evidence="1">Uncharacterized protein</fullName>
    </submittedName>
</protein>
<organism evidence="1 2">
    <name type="scientific">Alkalimonas amylolytica</name>
    <dbReference type="NCBI Taxonomy" id="152573"/>
    <lineage>
        <taxon>Bacteria</taxon>
        <taxon>Pseudomonadati</taxon>
        <taxon>Pseudomonadota</taxon>
        <taxon>Gammaproteobacteria</taxon>
        <taxon>Alkalimonas</taxon>
    </lineage>
</organism>